<protein>
    <submittedName>
        <fullName evidence="1">Uncharacterized protein</fullName>
    </submittedName>
</protein>
<sequence>MLFHALALVHKRTSPHASFDSVAFLLRVHPQQGAMLPLVLNPFVPHPPLAIIAHLLGGIVQIRVAVAPPVPFILGNPRRHADIGAVRAGCDGRLGS</sequence>
<dbReference type="EMBL" id="BLQM01000007">
    <property type="protein sequence ID" value="GMH48935.1"/>
    <property type="molecule type" value="Genomic_DNA"/>
</dbReference>
<dbReference type="AlphaFoldDB" id="A0A9W7DNU1"/>
<evidence type="ECO:0000313" key="1">
    <source>
        <dbReference type="EMBL" id="GMH48935.1"/>
    </source>
</evidence>
<dbReference type="Proteomes" id="UP001162640">
    <property type="component" value="Unassembled WGS sequence"/>
</dbReference>
<name>A0A9W7DNU1_9STRA</name>
<gene>
    <name evidence="1" type="ORF">TL16_g00402</name>
</gene>
<reference evidence="2" key="1">
    <citation type="journal article" date="2023" name="Commun. Biol.">
        <title>Genome analysis of Parmales, the sister group of diatoms, reveals the evolutionary specialization of diatoms from phago-mixotrophs to photoautotrophs.</title>
        <authorList>
            <person name="Ban H."/>
            <person name="Sato S."/>
            <person name="Yoshikawa S."/>
            <person name="Yamada K."/>
            <person name="Nakamura Y."/>
            <person name="Ichinomiya M."/>
            <person name="Sato N."/>
            <person name="Blanc-Mathieu R."/>
            <person name="Endo H."/>
            <person name="Kuwata A."/>
            <person name="Ogata H."/>
        </authorList>
    </citation>
    <scope>NUCLEOTIDE SEQUENCE [LARGE SCALE GENOMIC DNA]</scope>
</reference>
<organism evidence="1 2">
    <name type="scientific">Triparma laevis f. inornata</name>
    <dbReference type="NCBI Taxonomy" id="1714386"/>
    <lineage>
        <taxon>Eukaryota</taxon>
        <taxon>Sar</taxon>
        <taxon>Stramenopiles</taxon>
        <taxon>Ochrophyta</taxon>
        <taxon>Bolidophyceae</taxon>
        <taxon>Parmales</taxon>
        <taxon>Triparmaceae</taxon>
        <taxon>Triparma</taxon>
    </lineage>
</organism>
<comment type="caution">
    <text evidence="1">The sequence shown here is derived from an EMBL/GenBank/DDBJ whole genome shotgun (WGS) entry which is preliminary data.</text>
</comment>
<accession>A0A9W7DNU1</accession>
<proteinExistence type="predicted"/>
<evidence type="ECO:0000313" key="2">
    <source>
        <dbReference type="Proteomes" id="UP001162640"/>
    </source>
</evidence>